<evidence type="ECO:0000313" key="3">
    <source>
        <dbReference type="EMBL" id="CAE0610510.1"/>
    </source>
</evidence>
<feature type="region of interest" description="Disordered" evidence="1">
    <location>
        <begin position="270"/>
        <end position="311"/>
    </location>
</feature>
<reference evidence="2" key="1">
    <citation type="submission" date="2021-01" db="EMBL/GenBank/DDBJ databases">
        <authorList>
            <person name="Corre E."/>
            <person name="Pelletier E."/>
            <person name="Niang G."/>
            <person name="Scheremetjew M."/>
            <person name="Finn R."/>
            <person name="Kale V."/>
            <person name="Holt S."/>
            <person name="Cochrane G."/>
            <person name="Meng A."/>
            <person name="Brown T."/>
            <person name="Cohen L."/>
        </authorList>
    </citation>
    <scope>NUCLEOTIDE SEQUENCE</scope>
    <source>
        <strain evidence="2">CCMP1897</strain>
    </source>
</reference>
<dbReference type="EMBL" id="HBIS01004769">
    <property type="protein sequence ID" value="CAE0610509.1"/>
    <property type="molecule type" value="Transcribed_RNA"/>
</dbReference>
<protein>
    <submittedName>
        <fullName evidence="2">Uncharacterized protein</fullName>
    </submittedName>
</protein>
<proteinExistence type="predicted"/>
<evidence type="ECO:0000256" key="1">
    <source>
        <dbReference type="SAM" id="MobiDB-lite"/>
    </source>
</evidence>
<accession>A0A6U9R976</accession>
<dbReference type="InterPro" id="IPR019152">
    <property type="entry name" value="DUF2046"/>
</dbReference>
<dbReference type="PANTHER" id="PTHR15276:SF0">
    <property type="entry name" value="COILED-COIL DOMAIN-CONTAINING PROTEIN 6"/>
    <property type="match status" value="1"/>
</dbReference>
<sequence>MADAQETVEELKRSLDEERRARKRLEEELERWKTASDAGRDERTHEDPTTSKLIQRREMLQVEREALQTEVEREKAFVENILRRKLEQVSQEKVALERKLESEQEYIVNKLQKQLDALKIERRKIHEDKVRLERQLEAEQEHIVNKLQRRVDELGREKRTLLNDKAALKRQVSELKDDKLKLYNDKVILENQMEAEEEKIVNRLQKQIEDLLITKQSLERQLETFRRFSKLSESETSEDELGIHVSRNVARYSGSRSAHSSQERGQVILGKYRTPQHGKIPIGHRRTGSGQYDAVAEVSTSTVGRRGESDP</sequence>
<dbReference type="EMBL" id="HBIS01004770">
    <property type="protein sequence ID" value="CAE0610510.1"/>
    <property type="molecule type" value="Transcribed_RNA"/>
</dbReference>
<evidence type="ECO:0000313" key="2">
    <source>
        <dbReference type="EMBL" id="CAE0610509.1"/>
    </source>
</evidence>
<name>A0A6U9R976_9CHLO</name>
<organism evidence="2">
    <name type="scientific">Picocystis salinarum</name>
    <dbReference type="NCBI Taxonomy" id="88271"/>
    <lineage>
        <taxon>Eukaryota</taxon>
        <taxon>Viridiplantae</taxon>
        <taxon>Chlorophyta</taxon>
        <taxon>Picocystophyceae</taxon>
        <taxon>Picocystales</taxon>
        <taxon>Picocystaceae</taxon>
        <taxon>Picocystis</taxon>
    </lineage>
</organism>
<gene>
    <name evidence="2" type="ORF">PSAL00342_LOCUS4344</name>
    <name evidence="3" type="ORF">PSAL00342_LOCUS4345</name>
</gene>
<feature type="region of interest" description="Disordered" evidence="1">
    <location>
        <begin position="30"/>
        <end position="52"/>
    </location>
</feature>
<dbReference type="AlphaFoldDB" id="A0A6U9R976"/>
<dbReference type="PANTHER" id="PTHR15276">
    <property type="entry name" value="H4 D10S170 PROTEIN-RELATED"/>
    <property type="match status" value="1"/>
</dbReference>
<dbReference type="Pfam" id="PF09755">
    <property type="entry name" value="DUF2046"/>
    <property type="match status" value="1"/>
</dbReference>